<dbReference type="InterPro" id="IPR019301">
    <property type="entry name" value="Flagellar_prot_FlgJ_N"/>
</dbReference>
<accession>A0A517ZCP7</accession>
<dbReference type="AlphaFoldDB" id="A0A517ZCP7"/>
<dbReference type="EC" id="3.2.1.-" evidence="2"/>
<evidence type="ECO:0000313" key="3">
    <source>
        <dbReference type="Proteomes" id="UP000320496"/>
    </source>
</evidence>
<reference evidence="2 3" key="1">
    <citation type="submission" date="2019-02" db="EMBL/GenBank/DDBJ databases">
        <title>Deep-cultivation of Planctomycetes and their phenomic and genomic characterization uncovers novel biology.</title>
        <authorList>
            <person name="Wiegand S."/>
            <person name="Jogler M."/>
            <person name="Boedeker C."/>
            <person name="Pinto D."/>
            <person name="Vollmers J."/>
            <person name="Rivas-Marin E."/>
            <person name="Kohn T."/>
            <person name="Peeters S.H."/>
            <person name="Heuer A."/>
            <person name="Rast P."/>
            <person name="Oberbeckmann S."/>
            <person name="Bunk B."/>
            <person name="Jeske O."/>
            <person name="Meyerdierks A."/>
            <person name="Storesund J.E."/>
            <person name="Kallscheuer N."/>
            <person name="Luecker S."/>
            <person name="Lage O.M."/>
            <person name="Pohl T."/>
            <person name="Merkel B.J."/>
            <person name="Hornburger P."/>
            <person name="Mueller R.-W."/>
            <person name="Bruemmer F."/>
            <person name="Labrenz M."/>
            <person name="Spormann A.M."/>
            <person name="Op den Camp H."/>
            <person name="Overmann J."/>
            <person name="Amann R."/>
            <person name="Jetten M.S.M."/>
            <person name="Mascher T."/>
            <person name="Medema M.H."/>
            <person name="Devos D.P."/>
            <person name="Kaster A.-K."/>
            <person name="Ovreas L."/>
            <person name="Rohde M."/>
            <person name="Galperin M.Y."/>
            <person name="Jogler C."/>
        </authorList>
    </citation>
    <scope>NUCLEOTIDE SEQUENCE [LARGE SCALE GENOMIC DNA]</scope>
    <source>
        <strain evidence="2 3">Mal4</strain>
    </source>
</reference>
<protein>
    <submittedName>
        <fullName evidence="2">Peptidoglycan hydrolase FlgJ</fullName>
        <ecNumber evidence="2">3.2.1.-</ecNumber>
    </submittedName>
</protein>
<sequence length="126" mass="12840">MQIDSSVASASTLAADAMLQGRPASGASPVQAAREFEGMLTSMLLKQMRQTISGEGLFPGDSSDTYGGMFDMYLGDFIARNGGLGLAEQIESTLRAQMSAAEAATAYADAAVNAADGAPVVPDAQG</sequence>
<dbReference type="RefSeq" id="WP_145371398.1">
    <property type="nucleotide sequence ID" value="NZ_CP036275.1"/>
</dbReference>
<dbReference type="OrthoDB" id="289937at2"/>
<feature type="domain" description="Flagellar protein FlgJ N-terminal" evidence="1">
    <location>
        <begin position="46"/>
        <end position="91"/>
    </location>
</feature>
<name>A0A517ZCP7_9PLAN</name>
<dbReference type="KEGG" id="mri:Mal4_45930"/>
<keyword evidence="2" id="KW-0378">Hydrolase</keyword>
<evidence type="ECO:0000313" key="2">
    <source>
        <dbReference type="EMBL" id="QDU40237.1"/>
    </source>
</evidence>
<dbReference type="PRINTS" id="PR01002">
    <property type="entry name" value="FLGFLGJ"/>
</dbReference>
<dbReference type="Proteomes" id="UP000320496">
    <property type="component" value="Chromosome"/>
</dbReference>
<proteinExistence type="predicted"/>
<keyword evidence="3" id="KW-1185">Reference proteome</keyword>
<keyword evidence="2" id="KW-0326">Glycosidase</keyword>
<dbReference type="EMBL" id="CP036275">
    <property type="protein sequence ID" value="QDU40237.1"/>
    <property type="molecule type" value="Genomic_DNA"/>
</dbReference>
<dbReference type="GO" id="GO:0016798">
    <property type="term" value="F:hydrolase activity, acting on glycosyl bonds"/>
    <property type="evidence" value="ECO:0007669"/>
    <property type="project" value="UniProtKB-KW"/>
</dbReference>
<evidence type="ECO:0000259" key="1">
    <source>
        <dbReference type="Pfam" id="PF10135"/>
    </source>
</evidence>
<organism evidence="2 3">
    <name type="scientific">Maioricimonas rarisocia</name>
    <dbReference type="NCBI Taxonomy" id="2528026"/>
    <lineage>
        <taxon>Bacteria</taxon>
        <taxon>Pseudomonadati</taxon>
        <taxon>Planctomycetota</taxon>
        <taxon>Planctomycetia</taxon>
        <taxon>Planctomycetales</taxon>
        <taxon>Planctomycetaceae</taxon>
        <taxon>Maioricimonas</taxon>
    </lineage>
</organism>
<dbReference type="Pfam" id="PF10135">
    <property type="entry name" value="Rod-binding"/>
    <property type="match status" value="1"/>
</dbReference>
<gene>
    <name evidence="2" type="primary">flgJ</name>
    <name evidence="2" type="ORF">Mal4_45930</name>
</gene>